<gene>
    <name evidence="1" type="ORF">NUW54_g8452</name>
</gene>
<dbReference type="Proteomes" id="UP001144978">
    <property type="component" value="Unassembled WGS sequence"/>
</dbReference>
<reference evidence="1" key="1">
    <citation type="submission" date="2022-08" db="EMBL/GenBank/DDBJ databases">
        <title>Genome Sequence of Pycnoporus sanguineus.</title>
        <authorList>
            <person name="Buettner E."/>
        </authorList>
    </citation>
    <scope>NUCLEOTIDE SEQUENCE</scope>
    <source>
        <strain evidence="1">CG-C14</strain>
    </source>
</reference>
<proteinExistence type="predicted"/>
<name>A0ACC1PEJ1_9APHY</name>
<dbReference type="EMBL" id="JANSHE010002625">
    <property type="protein sequence ID" value="KAJ2990498.1"/>
    <property type="molecule type" value="Genomic_DNA"/>
</dbReference>
<sequence length="394" mass="41337">MPASAATKSVAAKGKKAATPAQVRAAAREELNALFASAPEGSIAGEEEYLDFAKRVLAQLDIIGGGEATEEVVYQAARLVRDTIGFATGVEGEEVDANVPWTHPLYRQAFAQVQAELAAERAEREEAEEPASAAEVEAEVAQVDELADDDTEVVDTTAPKPRTRSQRKVAPRPVRVPQPKPAVKVVSTSKRALPADDSAVAPTPRKRARAEALAFPAPVWRPASGAPSSSIRCAYCASHPGGAPAYSARVLPSAIAACWADKVVGRPAVGRRCLATGMTRRATFASCLLAVRLDGVLAAKVIRSRGRSSDMPAWVKEAWDAHRSARQALHATGEGSLGDSSASEVSPPRSGRSAKTAAPSTTHKSSLPGSGSGARLSHVEVRLLSLRTACFARC</sequence>
<organism evidence="1 2">
    <name type="scientific">Trametes sanguinea</name>
    <dbReference type="NCBI Taxonomy" id="158606"/>
    <lineage>
        <taxon>Eukaryota</taxon>
        <taxon>Fungi</taxon>
        <taxon>Dikarya</taxon>
        <taxon>Basidiomycota</taxon>
        <taxon>Agaricomycotina</taxon>
        <taxon>Agaricomycetes</taxon>
        <taxon>Polyporales</taxon>
        <taxon>Polyporaceae</taxon>
        <taxon>Trametes</taxon>
    </lineage>
</organism>
<keyword evidence="2" id="KW-1185">Reference proteome</keyword>
<comment type="caution">
    <text evidence="1">The sequence shown here is derived from an EMBL/GenBank/DDBJ whole genome shotgun (WGS) entry which is preliminary data.</text>
</comment>
<evidence type="ECO:0000313" key="2">
    <source>
        <dbReference type="Proteomes" id="UP001144978"/>
    </source>
</evidence>
<evidence type="ECO:0000313" key="1">
    <source>
        <dbReference type="EMBL" id="KAJ2990498.1"/>
    </source>
</evidence>
<accession>A0ACC1PEJ1</accession>
<protein>
    <submittedName>
        <fullName evidence="1">Uncharacterized protein</fullName>
    </submittedName>
</protein>